<dbReference type="PANTHER" id="PTHR11365">
    <property type="entry name" value="5-OXOPROLINASE RELATED"/>
    <property type="match status" value="1"/>
</dbReference>
<name>A0AA41YT25_9PROT</name>
<dbReference type="Proteomes" id="UP001165679">
    <property type="component" value="Unassembled WGS sequence"/>
</dbReference>
<keyword evidence="4" id="KW-1185">Reference proteome</keyword>
<accession>A0AA41YT25</accession>
<comment type="caution">
    <text evidence="3">The sequence shown here is derived from an EMBL/GenBank/DDBJ whole genome shotgun (WGS) entry which is preliminary data.</text>
</comment>
<reference evidence="3" key="1">
    <citation type="submission" date="2022-09" db="EMBL/GenBank/DDBJ databases">
        <title>Rhodovastum sp. nov. RN2-1 isolated from soil in Seongnam, South Korea.</title>
        <authorList>
            <person name="Le N.T."/>
        </authorList>
    </citation>
    <scope>NUCLEOTIDE SEQUENCE</scope>
    <source>
        <strain evidence="3">RN2-1</strain>
    </source>
</reference>
<evidence type="ECO:0000256" key="1">
    <source>
        <dbReference type="SAM" id="MobiDB-lite"/>
    </source>
</evidence>
<feature type="domain" description="Hydantoinase B/oxoprolinase" evidence="2">
    <location>
        <begin position="4"/>
        <end position="530"/>
    </location>
</feature>
<evidence type="ECO:0000259" key="2">
    <source>
        <dbReference type="Pfam" id="PF02538"/>
    </source>
</evidence>
<dbReference type="EMBL" id="JAPDNT010000006">
    <property type="protein sequence ID" value="MCW3474942.1"/>
    <property type="molecule type" value="Genomic_DNA"/>
</dbReference>
<proteinExistence type="predicted"/>
<evidence type="ECO:0000313" key="3">
    <source>
        <dbReference type="EMBL" id="MCW3474942.1"/>
    </source>
</evidence>
<feature type="compositionally biased region" description="Basic and acidic residues" evidence="1">
    <location>
        <begin position="575"/>
        <end position="587"/>
    </location>
</feature>
<gene>
    <name evidence="3" type="ORF">OL599_10160</name>
</gene>
<organism evidence="3 4">
    <name type="scientific">Limobrevibacterium gyesilva</name>
    <dbReference type="NCBI Taxonomy" id="2991712"/>
    <lineage>
        <taxon>Bacteria</taxon>
        <taxon>Pseudomonadati</taxon>
        <taxon>Pseudomonadota</taxon>
        <taxon>Alphaproteobacteria</taxon>
        <taxon>Acetobacterales</taxon>
        <taxon>Acetobacteraceae</taxon>
        <taxon>Limobrevibacterium</taxon>
    </lineage>
</organism>
<dbReference type="GO" id="GO:0006749">
    <property type="term" value="P:glutathione metabolic process"/>
    <property type="evidence" value="ECO:0007669"/>
    <property type="project" value="TreeGrafter"/>
</dbReference>
<reference evidence="3" key="2">
    <citation type="submission" date="2022-10" db="EMBL/GenBank/DDBJ databases">
        <authorList>
            <person name="Trinh H.N."/>
        </authorList>
    </citation>
    <scope>NUCLEOTIDE SEQUENCE</scope>
    <source>
        <strain evidence="3">RN2-1</strain>
    </source>
</reference>
<dbReference type="Pfam" id="PF02538">
    <property type="entry name" value="Hydantoinase_B"/>
    <property type="match status" value="1"/>
</dbReference>
<dbReference type="AlphaFoldDB" id="A0AA41YT25"/>
<protein>
    <submittedName>
        <fullName evidence="3">Hydantoinase B/oxoprolinase family protein</fullName>
    </submittedName>
</protein>
<dbReference type="PANTHER" id="PTHR11365:SF23">
    <property type="entry name" value="HYPOTHETICAL 5-OXOPROLINASE (EUROFUNG)-RELATED"/>
    <property type="match status" value="1"/>
</dbReference>
<feature type="region of interest" description="Disordered" evidence="1">
    <location>
        <begin position="568"/>
        <end position="587"/>
    </location>
</feature>
<dbReference type="InterPro" id="IPR003692">
    <property type="entry name" value="Hydantoinase_B"/>
</dbReference>
<evidence type="ECO:0000313" key="4">
    <source>
        <dbReference type="Proteomes" id="UP001165679"/>
    </source>
</evidence>
<sequence>MSVDGVLLGIFNNYFRAAAEAAGYTLERTAYTTFIKESQDFTTGLITPAGQHFAFPVSIGAQSYIGIDYSTFIASLAPWREGDIGIANCPFATKGVSTHLPDYHLLKPIFAEGELVAFAWAFIHSSDMGGIVAGSIQPSAYEIFQEGIRITPKKLYREGVLQEDVKEFLLSNVRIPDKNWGDLNAVISALGIADTRVRQAVVKWGLDAVREGREALIDYTERRTRDIIRTMPATAWSFEDYLEDDFVSDVPVRVKLQVSKDGADGLHFDFTGSDPQVQAAFNLATNGRHPFLCLAMFGFFRTRDPGLPINAGLIRPFRFTAPEGTVVNARFPAATGVRYALTQLIFTIVQGALAGAFPGTVPAAGAGQATIPAISTIDPKTGQRQVTVIQPMIGGSGGRPWADGVEGCDISLGSLRNTPCEILEHEAGLRVLTYSVIPDSGGAGNHRGGSALRLDVRLMHPNTVFTARGMERTKFQPWGLDGGRAGAPGDCVLNPDTPRAKRLGKVNVEHLSAGDVISLRTPGGGGYGDPTTRATSKVLADVLDGFISAEAARDVYGVLINRGAVDEAATTSKRQTGERASDAPRFDFGPERTAYMRQFPAAVLDELSGLLSGLPTSLRYRAKQVAFVAMRAEFQGEPVATGWLRANWGQIEGRLMGVAFITQTQQRRRESGRRPAVFATAVVRQPT</sequence>
<dbReference type="InterPro" id="IPR045079">
    <property type="entry name" value="Oxoprolinase-like"/>
</dbReference>
<dbReference type="GO" id="GO:0005829">
    <property type="term" value="C:cytosol"/>
    <property type="evidence" value="ECO:0007669"/>
    <property type="project" value="TreeGrafter"/>
</dbReference>
<dbReference type="RefSeq" id="WP_264713615.1">
    <property type="nucleotide sequence ID" value="NZ_JAPDNT010000006.1"/>
</dbReference>
<dbReference type="GO" id="GO:0017168">
    <property type="term" value="F:5-oxoprolinase (ATP-hydrolyzing) activity"/>
    <property type="evidence" value="ECO:0007669"/>
    <property type="project" value="TreeGrafter"/>
</dbReference>